<feature type="coiled-coil region" evidence="1">
    <location>
        <begin position="481"/>
        <end position="508"/>
    </location>
</feature>
<dbReference type="GO" id="GO:0060271">
    <property type="term" value="P:cilium assembly"/>
    <property type="evidence" value="ECO:0007669"/>
    <property type="project" value="TreeGrafter"/>
</dbReference>
<dbReference type="GO" id="GO:0035721">
    <property type="term" value="P:intraciliary retrograde transport"/>
    <property type="evidence" value="ECO:0007669"/>
    <property type="project" value="TreeGrafter"/>
</dbReference>
<evidence type="ECO:0000259" key="3">
    <source>
        <dbReference type="Pfam" id="PF12781"/>
    </source>
</evidence>
<dbReference type="PANTHER" id="PTHR10676">
    <property type="entry name" value="DYNEIN HEAVY CHAIN FAMILY PROTEIN"/>
    <property type="match status" value="1"/>
</dbReference>
<sequence length="1340" mass="151787">TFQAPPPAVAIVLEAVIRFMGMQDTSWKGIRSFLAQQGVLRNIANLDVTTVKPQILEVVKQHVAKNAQAFEQSTIQRVSRAAAPLAKWVVANLKYVEIYVKIEPLMKAADEANAKLSAFRVSLKKIQDQVTQLENEANLLQKSFDKKTSDLTKYQAELKIIEDKRNKGDKMLNGLVKERQRWAENDKQLKETIKQTHNNAISTASLFVLVGNQQDDVRDKFFEKQRNQFDDLLFNTAFSDQAQQFGLRVSRQSLENASILSFINQPGFVSFVLSHVTELTGVIEFLKNSIKNVQTISAMSDNLSNLVSIAARFGQTVIITDCDQGNVPQALIPYLRYASCIYKKNEQSSVMPENSDLKTNLITPNVTVNAPITSNKLSELNPNFRLIIISSVAIEVPQSCKMKSIELSFAPTEKSREDLYLDEVLKIWSPLTLEQLKQSQDQEASLRLQQNKVEQQLLVSLQQTQGNILDDQNLLKVLDQAKVQQQQIEKNQEEIQVVIENLKQLQQQARKIASVVSQCQYAFELISQINPLYACDDSNIIPILRQLLKTEQKQQKVGEITDQMVQSVTKQIIYRMYDRLQNMVFTQDKIGASIIYLSIVNKQFISQKVLLFLANQYLTQQQGQVPQQVPQGKQKEYLTALELMPKKDVEILEQETNLIQSIVLAKEVESIKTSLSEFGKCLLIISLRRDLLNQCLTSLLSSQFKSNTIIDPLQNAIELSSGLQQPIIIYTSQGQDPTDKLHANIIALAPGKEYDADEKIMQTLDTIGKDLEQKPQIGIIVIKGAHLCAQWLEQLPAKLYELCTAYNNKYQSDFSTFVRVILLLEPKLEFPINLSRISWRICLQLSVSPRQTMLSLLREMPQPKSKRREMNLLFMAIYFMLCGAHTILECRMAFSPRGVANDPGWSSSDVFTLGEILCKVVEWEDTTPKDFLSRIQGLAVDVIYGTQVKDSLDLDLLQQIFCLVLSKSVIQKVIQAIKGDKCSSLTVDENASQFDLVKYTGLKMVLPPLKALQSESPQREMLEFTQQFSEKISAELILLQPSALVIKNEKLSLITQSLMQKIVSIQQIEAQDLFGPSKQLLQLFIELYEKNRHLMQVKSVKNDKMLPIIEEIQQQLQFCVKQIELIQQNLQQISLDSSQPLTASTQSKAICHLVNENITPEQWTNGFIAPPTSYAPIENESLVVLLHGGPELFVKFVFKNLIELQNLLQKCSLGSVLEIDLSAIPKPPALLEAVRRYYGKIGQKELDQVKLFGQLRKCQSFVVIKKVICEGMSAKLDFDVQKEEVDAIYVVEQEGSGMKVPIYVDRLREVRMPVVESVSVEGNKEEEIGLYGIYMHLDGR</sequence>
<dbReference type="GO" id="GO:0005868">
    <property type="term" value="C:cytoplasmic dynein complex"/>
    <property type="evidence" value="ECO:0007669"/>
    <property type="project" value="TreeGrafter"/>
</dbReference>
<dbReference type="Pfam" id="PF12781">
    <property type="entry name" value="AAA_9"/>
    <property type="match status" value="1"/>
</dbReference>
<protein>
    <submittedName>
        <fullName evidence="4">Dynein heavy chain</fullName>
    </submittedName>
</protein>
<dbReference type="InterPro" id="IPR026983">
    <property type="entry name" value="DHC"/>
</dbReference>
<organism evidence="4">
    <name type="scientific">Trepomonas sp. PC1</name>
    <dbReference type="NCBI Taxonomy" id="1076344"/>
    <lineage>
        <taxon>Eukaryota</taxon>
        <taxon>Metamonada</taxon>
        <taxon>Diplomonadida</taxon>
        <taxon>Hexamitidae</taxon>
        <taxon>Hexamitinae</taxon>
        <taxon>Trepomonas</taxon>
    </lineage>
</organism>
<dbReference type="GO" id="GO:0045505">
    <property type="term" value="F:dynein intermediate chain binding"/>
    <property type="evidence" value="ECO:0007669"/>
    <property type="project" value="InterPro"/>
</dbReference>
<proteinExistence type="predicted"/>
<dbReference type="Gene3D" id="1.20.920.20">
    <property type="match status" value="1"/>
</dbReference>
<dbReference type="InterPro" id="IPR035706">
    <property type="entry name" value="AAA_9"/>
</dbReference>
<feature type="non-terminal residue" evidence="4">
    <location>
        <position position="1"/>
    </location>
</feature>
<dbReference type="EMBL" id="GDID01000230">
    <property type="protein sequence ID" value="JAP96376.1"/>
    <property type="molecule type" value="Transcribed_RNA"/>
</dbReference>
<reference evidence="4" key="1">
    <citation type="submission" date="2015-07" db="EMBL/GenBank/DDBJ databases">
        <title>Adaptation to a free-living lifestyle via gene acquisitions in the diplomonad Trepomonas sp. PC1.</title>
        <authorList>
            <person name="Xu F."/>
            <person name="Jerlstrom-Hultqvist J."/>
            <person name="Kolisko M."/>
            <person name="Simpson A.G.B."/>
            <person name="Roger A.J."/>
            <person name="Svard S.G."/>
            <person name="Andersson J.O."/>
        </authorList>
    </citation>
    <scope>NUCLEOTIDE SEQUENCE</scope>
    <source>
        <strain evidence="4">PC1</strain>
    </source>
</reference>
<dbReference type="InterPro" id="IPR024743">
    <property type="entry name" value="Dynein_HC_stalk"/>
</dbReference>
<evidence type="ECO:0000259" key="2">
    <source>
        <dbReference type="Pfam" id="PF12777"/>
    </source>
</evidence>
<dbReference type="GO" id="GO:0005930">
    <property type="term" value="C:axoneme"/>
    <property type="evidence" value="ECO:0007669"/>
    <property type="project" value="TreeGrafter"/>
</dbReference>
<dbReference type="GO" id="GO:0060294">
    <property type="term" value="P:cilium movement involved in cell motility"/>
    <property type="evidence" value="ECO:0007669"/>
    <property type="project" value="TreeGrafter"/>
</dbReference>
<keyword evidence="1" id="KW-0175">Coiled coil</keyword>
<feature type="domain" description="Dynein heavy chain ATP-binding dynein motor region" evidence="3">
    <location>
        <begin position="282"/>
        <end position="488"/>
    </location>
</feature>
<dbReference type="InterPro" id="IPR042219">
    <property type="entry name" value="AAA_lid_11_sf"/>
</dbReference>
<dbReference type="Gene3D" id="1.10.8.720">
    <property type="entry name" value="Region D6 of dynein motor"/>
    <property type="match status" value="1"/>
</dbReference>
<name>A0A146KLZ9_9EUKA</name>
<gene>
    <name evidence="4" type="ORF">TPC1_10308</name>
</gene>
<evidence type="ECO:0000313" key="4">
    <source>
        <dbReference type="EMBL" id="JAP96376.1"/>
    </source>
</evidence>
<evidence type="ECO:0000256" key="1">
    <source>
        <dbReference type="SAM" id="Coils"/>
    </source>
</evidence>
<accession>A0A146KLZ9</accession>
<dbReference type="GO" id="GO:0097729">
    <property type="term" value="C:9+2 motile cilium"/>
    <property type="evidence" value="ECO:0007669"/>
    <property type="project" value="TreeGrafter"/>
</dbReference>
<dbReference type="PANTHER" id="PTHR10676:SF352">
    <property type="entry name" value="CYTOPLASMIC DYNEIN 2 HEAVY CHAIN 1"/>
    <property type="match status" value="1"/>
</dbReference>
<dbReference type="GO" id="GO:0008569">
    <property type="term" value="F:minus-end-directed microtubule motor activity"/>
    <property type="evidence" value="ECO:0007669"/>
    <property type="project" value="TreeGrafter"/>
</dbReference>
<dbReference type="GO" id="GO:0051959">
    <property type="term" value="F:dynein light intermediate chain binding"/>
    <property type="evidence" value="ECO:0007669"/>
    <property type="project" value="InterPro"/>
</dbReference>
<feature type="domain" description="Dynein heavy chain coiled coil stalk" evidence="2">
    <location>
        <begin position="2"/>
        <end position="224"/>
    </location>
</feature>
<dbReference type="Pfam" id="PF12777">
    <property type="entry name" value="MT"/>
    <property type="match status" value="1"/>
</dbReference>
<feature type="coiled-coil region" evidence="1">
    <location>
        <begin position="109"/>
        <end position="143"/>
    </location>
</feature>
<dbReference type="Gene3D" id="6.10.140.1060">
    <property type="match status" value="1"/>
</dbReference>